<evidence type="ECO:0000313" key="1">
    <source>
        <dbReference type="EMBL" id="MFC3514271.1"/>
    </source>
</evidence>
<dbReference type="EMBL" id="JBHRWI010000039">
    <property type="protein sequence ID" value="MFC3514271.1"/>
    <property type="molecule type" value="Genomic_DNA"/>
</dbReference>
<reference evidence="2" key="1">
    <citation type="journal article" date="2019" name="Int. J. Syst. Evol. Microbiol.">
        <title>The Global Catalogue of Microorganisms (GCM) 10K type strain sequencing project: providing services to taxonomists for standard genome sequencing and annotation.</title>
        <authorList>
            <consortium name="The Broad Institute Genomics Platform"/>
            <consortium name="The Broad Institute Genome Sequencing Center for Infectious Disease"/>
            <person name="Wu L."/>
            <person name="Ma J."/>
        </authorList>
    </citation>
    <scope>NUCLEOTIDE SEQUENCE [LARGE SCALE GENOMIC DNA]</scope>
    <source>
        <strain evidence="2">CGMCC 4.7682</strain>
    </source>
</reference>
<organism evidence="1 2">
    <name type="scientific">Amycolatopsis halotolerans</name>
    <dbReference type="NCBI Taxonomy" id="330083"/>
    <lineage>
        <taxon>Bacteria</taxon>
        <taxon>Bacillati</taxon>
        <taxon>Actinomycetota</taxon>
        <taxon>Actinomycetes</taxon>
        <taxon>Pseudonocardiales</taxon>
        <taxon>Pseudonocardiaceae</taxon>
        <taxon>Amycolatopsis</taxon>
    </lineage>
</organism>
<dbReference type="RefSeq" id="WP_377872191.1">
    <property type="nucleotide sequence ID" value="NZ_JBHMAY010000037.1"/>
</dbReference>
<dbReference type="NCBIfam" id="NF033521">
    <property type="entry name" value="lasso_leader_L3"/>
    <property type="match status" value="1"/>
</dbReference>
<proteinExistence type="predicted"/>
<dbReference type="Proteomes" id="UP001595764">
    <property type="component" value="Unassembled WGS sequence"/>
</dbReference>
<accession>A0ABV7QML0</accession>
<comment type="caution">
    <text evidence="1">The sequence shown here is derived from an EMBL/GenBank/DDBJ whole genome shotgun (WGS) entry which is preliminary data.</text>
</comment>
<name>A0ABV7QML0_9PSEU</name>
<evidence type="ECO:0000313" key="2">
    <source>
        <dbReference type="Proteomes" id="UP001595764"/>
    </source>
</evidence>
<sequence>MDQRLLGEAENVSIDYERPAMTPVGEFGELTNGIGSNTWDVAWLWD</sequence>
<protein>
    <submittedName>
        <fullName evidence="1">Lasso RiPP family leader peptide-containing protein</fullName>
    </submittedName>
</protein>
<keyword evidence="2" id="KW-1185">Reference proteome</keyword>
<gene>
    <name evidence="1" type="ORF">ACFORO_29170</name>
</gene>